<reference evidence="1" key="2">
    <citation type="submission" date="2021-10" db="EMBL/GenBank/DDBJ databases">
        <title>Phylogenomics reveals ancestral predisposition of the termite-cultivated fungus Termitomyces towards a domesticated lifestyle.</title>
        <authorList>
            <person name="Auxier B."/>
            <person name="Grum-Grzhimaylo A."/>
            <person name="Cardenas M.E."/>
            <person name="Lodge J.D."/>
            <person name="Laessoe T."/>
            <person name="Pedersen O."/>
            <person name="Smith M.E."/>
            <person name="Kuyper T.W."/>
            <person name="Franco-Molano E.A."/>
            <person name="Baroni T.J."/>
            <person name="Aanen D.K."/>
        </authorList>
    </citation>
    <scope>NUCLEOTIDE SEQUENCE</scope>
    <source>
        <strain evidence="1">AP01</strain>
        <tissue evidence="1">Mycelium</tissue>
    </source>
</reference>
<evidence type="ECO:0000313" key="2">
    <source>
        <dbReference type="Proteomes" id="UP000775547"/>
    </source>
</evidence>
<dbReference type="Proteomes" id="UP000775547">
    <property type="component" value="Unassembled WGS sequence"/>
</dbReference>
<gene>
    <name evidence="1" type="ORF">DXG03_005924</name>
</gene>
<comment type="caution">
    <text evidence="1">The sequence shown here is derived from an EMBL/GenBank/DDBJ whole genome shotgun (WGS) entry which is preliminary data.</text>
</comment>
<accession>A0A9P7G9N5</accession>
<proteinExistence type="predicted"/>
<organism evidence="1 2">
    <name type="scientific">Asterophora parasitica</name>
    <dbReference type="NCBI Taxonomy" id="117018"/>
    <lineage>
        <taxon>Eukaryota</taxon>
        <taxon>Fungi</taxon>
        <taxon>Dikarya</taxon>
        <taxon>Basidiomycota</taxon>
        <taxon>Agaricomycotina</taxon>
        <taxon>Agaricomycetes</taxon>
        <taxon>Agaricomycetidae</taxon>
        <taxon>Agaricales</taxon>
        <taxon>Tricholomatineae</taxon>
        <taxon>Lyophyllaceae</taxon>
        <taxon>Asterophora</taxon>
    </lineage>
</organism>
<reference evidence="1" key="1">
    <citation type="submission" date="2020-07" db="EMBL/GenBank/DDBJ databases">
        <authorList>
            <person name="Nieuwenhuis M."/>
            <person name="Van De Peppel L.J.J."/>
        </authorList>
    </citation>
    <scope>NUCLEOTIDE SEQUENCE</scope>
    <source>
        <strain evidence="1">AP01</strain>
        <tissue evidence="1">Mycelium</tissue>
    </source>
</reference>
<evidence type="ECO:0000313" key="1">
    <source>
        <dbReference type="EMBL" id="KAG5645514.1"/>
    </source>
</evidence>
<name>A0A9P7G9N5_9AGAR</name>
<dbReference type="AlphaFoldDB" id="A0A9P7G9N5"/>
<protein>
    <submittedName>
        <fullName evidence="1">Uncharacterized protein</fullName>
    </submittedName>
</protein>
<keyword evidence="2" id="KW-1185">Reference proteome</keyword>
<sequence length="202" mass="21911">MIDEHYEETPSRHPRCDVCLAGFKGILELDDHSKDPKAHKICLHIDCAASVVVFKDEETLDKHTCSAHRVFTNDLPTVASPPIESPTVPRRVDPSSAPFGIAARQLQMSNLTPPQGDNFGPSVAANVVAASGVAPSRAVNFDTVLIRPTATPRRGFWAYMTSRQAPPAFPSSSVQVSSQNAPSLMRSINVCVLRIHLNMSLS</sequence>
<dbReference type="EMBL" id="JABCKV010000038">
    <property type="protein sequence ID" value="KAG5645514.1"/>
    <property type="molecule type" value="Genomic_DNA"/>
</dbReference>